<evidence type="ECO:0000313" key="4">
    <source>
        <dbReference type="Proteomes" id="UP000005713"/>
    </source>
</evidence>
<reference evidence="3 4" key="1">
    <citation type="submission" date="2006-06" db="EMBL/GenBank/DDBJ databases">
        <authorList>
            <person name="Moran M.A."/>
            <person name="Ferriera S."/>
            <person name="Johnson J."/>
            <person name="Kravitz S."/>
            <person name="Beeson K."/>
            <person name="Sutton G."/>
            <person name="Rogers Y.-H."/>
            <person name="Friedman R."/>
            <person name="Frazier M."/>
            <person name="Venter J.C."/>
        </authorList>
    </citation>
    <scope>NUCLEOTIDE SEQUENCE [LARGE SCALE GENOMIC DNA]</scope>
    <source>
        <strain evidence="3 4">E-37</strain>
    </source>
</reference>
<evidence type="ECO:0000256" key="1">
    <source>
        <dbReference type="ARBA" id="ARBA00008791"/>
    </source>
</evidence>
<comment type="caution">
    <text evidence="3">The sequence shown here is derived from an EMBL/GenBank/DDBJ whole genome shotgun (WGS) entry which is preliminary data.</text>
</comment>
<dbReference type="InterPro" id="IPR006016">
    <property type="entry name" value="UspA"/>
</dbReference>
<dbReference type="Proteomes" id="UP000005713">
    <property type="component" value="Unassembled WGS sequence"/>
</dbReference>
<dbReference type="PANTHER" id="PTHR46268">
    <property type="entry name" value="STRESS RESPONSE PROTEIN NHAX"/>
    <property type="match status" value="1"/>
</dbReference>
<dbReference type="InterPro" id="IPR014729">
    <property type="entry name" value="Rossmann-like_a/b/a_fold"/>
</dbReference>
<dbReference type="Pfam" id="PF00582">
    <property type="entry name" value="Usp"/>
    <property type="match status" value="1"/>
</dbReference>
<dbReference type="eggNOG" id="COG0589">
    <property type="taxonomic scope" value="Bacteria"/>
</dbReference>
<dbReference type="PRINTS" id="PR01438">
    <property type="entry name" value="UNVRSLSTRESS"/>
</dbReference>
<dbReference type="CDD" id="cd00293">
    <property type="entry name" value="USP-like"/>
    <property type="match status" value="1"/>
</dbReference>
<dbReference type="RefSeq" id="WP_005863539.1">
    <property type="nucleotide sequence ID" value="NZ_AAYA01000021.1"/>
</dbReference>
<evidence type="ECO:0000313" key="3">
    <source>
        <dbReference type="EMBL" id="EBA05884.1"/>
    </source>
</evidence>
<dbReference type="SUPFAM" id="SSF52402">
    <property type="entry name" value="Adenine nucleotide alpha hydrolases-like"/>
    <property type="match status" value="1"/>
</dbReference>
<name>A3KA93_SAGS3</name>
<dbReference type="InterPro" id="IPR006015">
    <property type="entry name" value="Universal_stress_UspA"/>
</dbReference>
<gene>
    <name evidence="3" type="ORF">SSE37_15708</name>
</gene>
<protein>
    <submittedName>
        <fullName evidence="3">Universal stress protein family protein</fullName>
    </submittedName>
</protein>
<keyword evidence="4" id="KW-1185">Reference proteome</keyword>
<accession>A3KA93</accession>
<sequence>MTGKFVVGFDGSETAQRALDFATERAIAQGGTIVVAYVLEWSPYSFLTPQEVAERSQRRKDELARAETAIIEPAQRAAEAKGVRVETVLRYGHIAEIICEIAEAPDVAQIFIGRNGRSSLGSRVFGSVAGHLVQASPVPCTIVP</sequence>
<proteinExistence type="inferred from homology"/>
<dbReference type="OrthoDB" id="5186731at2"/>
<evidence type="ECO:0000259" key="2">
    <source>
        <dbReference type="Pfam" id="PF00582"/>
    </source>
</evidence>
<feature type="domain" description="UspA" evidence="2">
    <location>
        <begin position="1"/>
        <end position="144"/>
    </location>
</feature>
<dbReference type="PANTHER" id="PTHR46268:SF6">
    <property type="entry name" value="UNIVERSAL STRESS PROTEIN UP12"/>
    <property type="match status" value="1"/>
</dbReference>
<comment type="similarity">
    <text evidence="1">Belongs to the universal stress protein A family.</text>
</comment>
<dbReference type="Gene3D" id="3.40.50.620">
    <property type="entry name" value="HUPs"/>
    <property type="match status" value="1"/>
</dbReference>
<organism evidence="3 4">
    <name type="scientific">Sagittula stellata (strain ATCC 700073 / DSM 11524 / E-37)</name>
    <dbReference type="NCBI Taxonomy" id="388399"/>
    <lineage>
        <taxon>Bacteria</taxon>
        <taxon>Pseudomonadati</taxon>
        <taxon>Pseudomonadota</taxon>
        <taxon>Alphaproteobacteria</taxon>
        <taxon>Rhodobacterales</taxon>
        <taxon>Roseobacteraceae</taxon>
        <taxon>Sagittula</taxon>
    </lineage>
</organism>
<dbReference type="AlphaFoldDB" id="A3KA93"/>
<dbReference type="EMBL" id="AAYA01000021">
    <property type="protein sequence ID" value="EBA05884.1"/>
    <property type="molecule type" value="Genomic_DNA"/>
</dbReference>